<proteinExistence type="inferred from homology"/>
<dbReference type="InterPro" id="IPR006145">
    <property type="entry name" value="PsdUridine_synth_RsuA/RluA"/>
</dbReference>
<dbReference type="CDD" id="cd02869">
    <property type="entry name" value="PseudoU_synth_RluA_like"/>
    <property type="match status" value="1"/>
</dbReference>
<dbReference type="NCBIfam" id="TIGR00005">
    <property type="entry name" value="rluA_subfam"/>
    <property type="match status" value="1"/>
</dbReference>
<reference evidence="7" key="1">
    <citation type="submission" date="2017-09" db="EMBL/GenBank/DDBJ databases">
        <title>Depth-based differentiation of microbial function through sediment-hosted aquifers and enrichment of novel symbionts in the deep terrestrial subsurface.</title>
        <authorList>
            <person name="Probst A.J."/>
            <person name="Ladd B."/>
            <person name="Jarett J.K."/>
            <person name="Geller-Mcgrath D.E."/>
            <person name="Sieber C.M.K."/>
            <person name="Emerson J.B."/>
            <person name="Anantharaman K."/>
            <person name="Thomas B.C."/>
            <person name="Malmstrom R."/>
            <person name="Stieglmeier M."/>
            <person name="Klingl A."/>
            <person name="Woyke T."/>
            <person name="Ryan C.M."/>
            <person name="Banfield J.F."/>
        </authorList>
    </citation>
    <scope>NUCLEOTIDE SEQUENCE [LARGE SCALE GENOMIC DNA]</scope>
</reference>
<dbReference type="PROSITE" id="PS01129">
    <property type="entry name" value="PSI_RLU"/>
    <property type="match status" value="1"/>
</dbReference>
<evidence type="ECO:0000256" key="3">
    <source>
        <dbReference type="PIRSR" id="PIRSR606225-1"/>
    </source>
</evidence>
<gene>
    <name evidence="6" type="ORF">COS49_00285</name>
</gene>
<evidence type="ECO:0000313" key="7">
    <source>
        <dbReference type="Proteomes" id="UP000229894"/>
    </source>
</evidence>
<comment type="caution">
    <text evidence="6">The sequence shown here is derived from an EMBL/GenBank/DDBJ whole genome shotgun (WGS) entry which is preliminary data.</text>
</comment>
<dbReference type="GO" id="GO:0009982">
    <property type="term" value="F:pseudouridine synthase activity"/>
    <property type="evidence" value="ECO:0007669"/>
    <property type="project" value="InterPro"/>
</dbReference>
<dbReference type="GO" id="GO:0000455">
    <property type="term" value="P:enzyme-directed rRNA pseudouridine synthesis"/>
    <property type="evidence" value="ECO:0007669"/>
    <property type="project" value="TreeGrafter"/>
</dbReference>
<comment type="similarity">
    <text evidence="1 4">Belongs to the pseudouridine synthase RluA family.</text>
</comment>
<feature type="domain" description="Pseudouridine synthase RsuA/RluA-like" evidence="5">
    <location>
        <begin position="19"/>
        <end position="176"/>
    </location>
</feature>
<dbReference type="GO" id="GO:0003723">
    <property type="term" value="F:RNA binding"/>
    <property type="evidence" value="ECO:0007669"/>
    <property type="project" value="InterPro"/>
</dbReference>
<organism evidence="6 7">
    <name type="scientific">Candidatus Portnoybacteria bacterium CG03_land_8_20_14_0_80_41_10</name>
    <dbReference type="NCBI Taxonomy" id="1974808"/>
    <lineage>
        <taxon>Bacteria</taxon>
        <taxon>Candidatus Portnoyibacteriota</taxon>
    </lineage>
</organism>
<evidence type="ECO:0000256" key="4">
    <source>
        <dbReference type="RuleBase" id="RU362028"/>
    </source>
</evidence>
<dbReference type="Pfam" id="PF00849">
    <property type="entry name" value="PseudoU_synth_2"/>
    <property type="match status" value="1"/>
</dbReference>
<dbReference type="InterPro" id="IPR006225">
    <property type="entry name" value="PsdUridine_synth_RluC/D"/>
</dbReference>
<dbReference type="PANTHER" id="PTHR21600:SF44">
    <property type="entry name" value="RIBOSOMAL LARGE SUBUNIT PSEUDOURIDINE SYNTHASE D"/>
    <property type="match status" value="1"/>
</dbReference>
<sequence>MDLKANPSIKLKIVYQDKNVLAIDKPAGLVVHPIKPDQNDTLVNGLIAYYPEIKDVGDDSLRPGIVHRLDKDTSGLMVVAKNNPAFEHLKNQFRERKVVKKYLALVIGQVKDDKGTITKSISLSKKDHRKRSALLDANAKKAWTEYQVAKRFKDYTLLEVSIKTGRTHQIRVHLASIGHPIAGDKQYKFKRRPELAGLKRQFLHAAYLKLKLPGGKLKELKSELPKDLWTKLIYLIKNN</sequence>
<evidence type="ECO:0000256" key="2">
    <source>
        <dbReference type="ARBA" id="ARBA00023235"/>
    </source>
</evidence>
<comment type="catalytic activity">
    <reaction evidence="4">
        <text>a uridine in RNA = a pseudouridine in RNA</text>
        <dbReference type="Rhea" id="RHEA:48348"/>
        <dbReference type="Rhea" id="RHEA-COMP:12068"/>
        <dbReference type="Rhea" id="RHEA-COMP:12069"/>
        <dbReference type="ChEBI" id="CHEBI:65314"/>
        <dbReference type="ChEBI" id="CHEBI:65315"/>
    </reaction>
</comment>
<comment type="function">
    <text evidence="4">Responsible for synthesis of pseudouridine from uracil.</text>
</comment>
<dbReference type="EC" id="5.4.99.-" evidence="4"/>
<dbReference type="AlphaFoldDB" id="A0A2M7BV97"/>
<keyword evidence="2 4" id="KW-0413">Isomerase</keyword>
<dbReference type="InterPro" id="IPR050188">
    <property type="entry name" value="RluA_PseudoU_synthase"/>
</dbReference>
<accession>A0A2M7BV97</accession>
<dbReference type="EMBL" id="PEUX01000004">
    <property type="protein sequence ID" value="PIV10478.1"/>
    <property type="molecule type" value="Genomic_DNA"/>
</dbReference>
<evidence type="ECO:0000313" key="6">
    <source>
        <dbReference type="EMBL" id="PIV10478.1"/>
    </source>
</evidence>
<dbReference type="InterPro" id="IPR006224">
    <property type="entry name" value="PsdUridine_synth_RluA-like_CS"/>
</dbReference>
<name>A0A2M7BV97_9BACT</name>
<protein>
    <recommendedName>
        <fullName evidence="4">Pseudouridine synthase</fullName>
        <ecNumber evidence="4">5.4.99.-</ecNumber>
    </recommendedName>
</protein>
<evidence type="ECO:0000256" key="1">
    <source>
        <dbReference type="ARBA" id="ARBA00010876"/>
    </source>
</evidence>
<dbReference type="PANTHER" id="PTHR21600">
    <property type="entry name" value="MITOCHONDRIAL RNA PSEUDOURIDINE SYNTHASE"/>
    <property type="match status" value="1"/>
</dbReference>
<dbReference type="Gene3D" id="3.30.2350.10">
    <property type="entry name" value="Pseudouridine synthase"/>
    <property type="match status" value="1"/>
</dbReference>
<dbReference type="GO" id="GO:0140098">
    <property type="term" value="F:catalytic activity, acting on RNA"/>
    <property type="evidence" value="ECO:0007669"/>
    <property type="project" value="UniProtKB-ARBA"/>
</dbReference>
<feature type="active site" evidence="3">
    <location>
        <position position="70"/>
    </location>
</feature>
<dbReference type="SUPFAM" id="SSF55120">
    <property type="entry name" value="Pseudouridine synthase"/>
    <property type="match status" value="1"/>
</dbReference>
<evidence type="ECO:0000259" key="5">
    <source>
        <dbReference type="Pfam" id="PF00849"/>
    </source>
</evidence>
<dbReference type="InterPro" id="IPR020103">
    <property type="entry name" value="PsdUridine_synth_cat_dom_sf"/>
</dbReference>
<dbReference type="Proteomes" id="UP000229894">
    <property type="component" value="Unassembled WGS sequence"/>
</dbReference>